<dbReference type="GO" id="GO:0022857">
    <property type="term" value="F:transmembrane transporter activity"/>
    <property type="evidence" value="ECO:0007669"/>
    <property type="project" value="InterPro"/>
</dbReference>
<keyword evidence="7 8" id="KW-0472">Membrane</keyword>
<dbReference type="InterPro" id="IPR037294">
    <property type="entry name" value="ABC_BtuC-like"/>
</dbReference>
<dbReference type="HOGENOM" id="CLU_013016_0_3_7"/>
<evidence type="ECO:0000313" key="9">
    <source>
        <dbReference type="EMBL" id="ACV67333.1"/>
    </source>
</evidence>
<feature type="transmembrane region" description="Helical" evidence="8">
    <location>
        <begin position="150"/>
        <end position="174"/>
    </location>
</feature>
<dbReference type="Proteomes" id="UP000001052">
    <property type="component" value="Chromosome"/>
</dbReference>
<evidence type="ECO:0000256" key="6">
    <source>
        <dbReference type="ARBA" id="ARBA00022989"/>
    </source>
</evidence>
<feature type="transmembrane region" description="Helical" evidence="8">
    <location>
        <begin position="93"/>
        <end position="114"/>
    </location>
</feature>
<dbReference type="AlphaFoldDB" id="C8WZ58"/>
<keyword evidence="5 8" id="KW-0812">Transmembrane</keyword>
<reference evidence="9 10" key="2">
    <citation type="journal article" date="2010" name="Stand. Genomic Sci.">
        <title>Complete genome sequence of Desulfohalobium retbaense type strain (HR(100)).</title>
        <authorList>
            <person name="Spring S."/>
            <person name="Nolan M."/>
            <person name="Lapidus A."/>
            <person name="Glavina Del Rio T."/>
            <person name="Copeland A."/>
            <person name="Tice H."/>
            <person name="Cheng J.F."/>
            <person name="Lucas S."/>
            <person name="Land M."/>
            <person name="Chen F."/>
            <person name="Bruce D."/>
            <person name="Goodwin L."/>
            <person name="Pitluck S."/>
            <person name="Ivanova N."/>
            <person name="Mavromatis K."/>
            <person name="Mikhailova N."/>
            <person name="Pati A."/>
            <person name="Chen A."/>
            <person name="Palaniappan K."/>
            <person name="Hauser L."/>
            <person name="Chang Y.J."/>
            <person name="Jeffries C.D."/>
            <person name="Munk C."/>
            <person name="Kiss H."/>
            <person name="Chain P."/>
            <person name="Han C."/>
            <person name="Brettin T."/>
            <person name="Detter J.C."/>
            <person name="Schuler E."/>
            <person name="Goker M."/>
            <person name="Rohde M."/>
            <person name="Bristow J."/>
            <person name="Eisen J.A."/>
            <person name="Markowitz V."/>
            <person name="Hugenholtz P."/>
            <person name="Kyrpides N.C."/>
            <person name="Klenk H.P."/>
        </authorList>
    </citation>
    <scope>NUCLEOTIDE SEQUENCE [LARGE SCALE GENOMIC DNA]</scope>
    <source>
        <strain evidence="9 10">DSM 5692</strain>
    </source>
</reference>
<organism evidence="9 10">
    <name type="scientific">Desulfohalobium retbaense (strain ATCC 49708 / DSM 5692 / JCM 16813 / HR100)</name>
    <dbReference type="NCBI Taxonomy" id="485915"/>
    <lineage>
        <taxon>Bacteria</taxon>
        <taxon>Pseudomonadati</taxon>
        <taxon>Thermodesulfobacteriota</taxon>
        <taxon>Desulfovibrionia</taxon>
        <taxon>Desulfovibrionales</taxon>
        <taxon>Desulfohalobiaceae</taxon>
        <taxon>Desulfohalobium</taxon>
    </lineage>
</organism>
<dbReference type="RefSeq" id="WP_015750493.1">
    <property type="nucleotide sequence ID" value="NC_013223.1"/>
</dbReference>
<feature type="transmembrane region" description="Helical" evidence="8">
    <location>
        <begin position="120"/>
        <end position="138"/>
    </location>
</feature>
<dbReference type="Gene3D" id="1.10.3470.10">
    <property type="entry name" value="ABC transporter involved in vitamin B12 uptake, BtuC"/>
    <property type="match status" value="1"/>
</dbReference>
<evidence type="ECO:0000256" key="5">
    <source>
        <dbReference type="ARBA" id="ARBA00022692"/>
    </source>
</evidence>
<comment type="subcellular location">
    <subcellularLocation>
        <location evidence="1">Cell membrane</location>
        <topology evidence="1">Multi-pass membrane protein</topology>
    </subcellularLocation>
</comment>
<dbReference type="Pfam" id="PF01032">
    <property type="entry name" value="FecCD"/>
    <property type="match status" value="1"/>
</dbReference>
<dbReference type="GO" id="GO:0005886">
    <property type="term" value="C:plasma membrane"/>
    <property type="evidence" value="ECO:0007669"/>
    <property type="project" value="UniProtKB-SubCell"/>
</dbReference>
<feature type="transmembrane region" description="Helical" evidence="8">
    <location>
        <begin position="280"/>
        <end position="301"/>
    </location>
</feature>
<dbReference type="CDD" id="cd06550">
    <property type="entry name" value="TM_ABC_iron-siderophores_like"/>
    <property type="match status" value="1"/>
</dbReference>
<feature type="transmembrane region" description="Helical" evidence="8">
    <location>
        <begin position="225"/>
        <end position="245"/>
    </location>
</feature>
<dbReference type="OrthoDB" id="9782305at2"/>
<evidence type="ECO:0000256" key="4">
    <source>
        <dbReference type="ARBA" id="ARBA00022475"/>
    </source>
</evidence>
<dbReference type="STRING" id="485915.Dret_0031"/>
<dbReference type="EMBL" id="CP001734">
    <property type="protein sequence ID" value="ACV67333.1"/>
    <property type="molecule type" value="Genomic_DNA"/>
</dbReference>
<dbReference type="KEGG" id="drt:Dret_0031"/>
<evidence type="ECO:0000256" key="2">
    <source>
        <dbReference type="ARBA" id="ARBA00007935"/>
    </source>
</evidence>
<dbReference type="InterPro" id="IPR000522">
    <property type="entry name" value="ABC_transptr_permease_BtuC"/>
</dbReference>
<evidence type="ECO:0000256" key="8">
    <source>
        <dbReference type="SAM" id="Phobius"/>
    </source>
</evidence>
<dbReference type="eggNOG" id="COG0609">
    <property type="taxonomic scope" value="Bacteria"/>
</dbReference>
<feature type="transmembrane region" description="Helical" evidence="8">
    <location>
        <begin position="307"/>
        <end position="326"/>
    </location>
</feature>
<dbReference type="FunFam" id="1.10.3470.10:FF:000001">
    <property type="entry name" value="Vitamin B12 ABC transporter permease BtuC"/>
    <property type="match status" value="1"/>
</dbReference>
<feature type="transmembrane region" description="Helical" evidence="8">
    <location>
        <begin position="65"/>
        <end position="86"/>
    </location>
</feature>
<reference evidence="10" key="1">
    <citation type="submission" date="2009-09" db="EMBL/GenBank/DDBJ databases">
        <title>The complete chromosome of Desulfohalobium retbaense DSM 5692.</title>
        <authorList>
            <consortium name="US DOE Joint Genome Institute (JGI-PGF)"/>
            <person name="Lucas S."/>
            <person name="Copeland A."/>
            <person name="Lapidus A."/>
            <person name="Glavina del Rio T."/>
            <person name="Dalin E."/>
            <person name="Tice H."/>
            <person name="Bruce D."/>
            <person name="Goodwin L."/>
            <person name="Pitluck S."/>
            <person name="Kyrpides N."/>
            <person name="Mavromatis K."/>
            <person name="Ivanova N."/>
            <person name="Mikhailova N."/>
            <person name="Munk A.C."/>
            <person name="Brettin T."/>
            <person name="Detter J.C."/>
            <person name="Han C."/>
            <person name="Tapia R."/>
            <person name="Larimer F."/>
            <person name="Land M."/>
            <person name="Hauser L."/>
            <person name="Markowitz V."/>
            <person name="Cheng J.-F."/>
            <person name="Hugenholtz P."/>
            <person name="Woyke T."/>
            <person name="Wu D."/>
            <person name="Spring S."/>
            <person name="Klenk H.-P."/>
            <person name="Eisen J.A."/>
        </authorList>
    </citation>
    <scope>NUCLEOTIDE SEQUENCE [LARGE SCALE GENOMIC DNA]</scope>
    <source>
        <strain evidence="10">DSM 5692</strain>
    </source>
</reference>
<gene>
    <name evidence="9" type="ordered locus">Dret_0031</name>
</gene>
<keyword evidence="3" id="KW-0813">Transport</keyword>
<evidence type="ECO:0000256" key="1">
    <source>
        <dbReference type="ARBA" id="ARBA00004651"/>
    </source>
</evidence>
<feature type="transmembrane region" description="Helical" evidence="8">
    <location>
        <begin position="194"/>
        <end position="213"/>
    </location>
</feature>
<dbReference type="PANTHER" id="PTHR30472">
    <property type="entry name" value="FERRIC ENTEROBACTIN TRANSPORT SYSTEM PERMEASE PROTEIN"/>
    <property type="match status" value="1"/>
</dbReference>
<keyword evidence="6 8" id="KW-1133">Transmembrane helix</keyword>
<keyword evidence="10" id="KW-1185">Reference proteome</keyword>
<evidence type="ECO:0000256" key="3">
    <source>
        <dbReference type="ARBA" id="ARBA00022448"/>
    </source>
</evidence>
<dbReference type="PANTHER" id="PTHR30472:SF25">
    <property type="entry name" value="ABC TRANSPORTER PERMEASE PROTEIN MJ0876-RELATED"/>
    <property type="match status" value="1"/>
</dbReference>
<evidence type="ECO:0000256" key="7">
    <source>
        <dbReference type="ARBA" id="ARBA00023136"/>
    </source>
</evidence>
<keyword evidence="4" id="KW-1003">Cell membrane</keyword>
<comment type="similarity">
    <text evidence="2">Belongs to the binding-protein-dependent transport system permease family. FecCD subfamily.</text>
</comment>
<name>C8WZ58_DESRD</name>
<evidence type="ECO:0000313" key="10">
    <source>
        <dbReference type="Proteomes" id="UP000001052"/>
    </source>
</evidence>
<accession>C8WZ58</accession>
<proteinExistence type="inferred from homology"/>
<dbReference type="SUPFAM" id="SSF81345">
    <property type="entry name" value="ABC transporter involved in vitamin B12 uptake, BtuC"/>
    <property type="match status" value="1"/>
</dbReference>
<feature type="transmembrane region" description="Helical" evidence="8">
    <location>
        <begin position="251"/>
        <end position="273"/>
    </location>
</feature>
<sequence length="333" mass="34358">MPSPVFPFRLIVICCTGLVFVLCSGVIGVCSGPAGLDLAQVWAALWGYAEPTTVSIVREVRLPRVLLAGLAGAGLALGGLVLQVLLRNPLAEPYILGVSGGAGVGAVFGLLLGWPFFPGVAGGAFAGGLGIVALVLALAGRRVVQREGLLLTGVMANAFCSAIILFLLSLSPQLQLQSALYWLMGHFSLPPGNHLALLAGTVVLGGGVLFGLAPTLNVLLLGHHGALGLGIPVRRVIALLLVLVAWMVSGVVALCGLIGFVGLVVPHILRLVLGTDHRELVPACFCGGAGFVMLCDVLARTVPPQEIPVGVVTALIGAPLFIVLLVREDRWRL</sequence>
<protein>
    <submittedName>
        <fullName evidence="9">Transport system permease protein</fullName>
    </submittedName>
</protein>